<dbReference type="AlphaFoldDB" id="A0A2H0ZMH1"/>
<dbReference type="EMBL" id="PEKT03000001">
    <property type="protein sequence ID" value="KAK8442943.1"/>
    <property type="molecule type" value="Genomic_DNA"/>
</dbReference>
<evidence type="ECO:0000256" key="9">
    <source>
        <dbReference type="ARBA" id="ARBA00048048"/>
    </source>
</evidence>
<comment type="similarity">
    <text evidence="10">Belongs to the DHHC palmitoyltransferase family.</text>
</comment>
<feature type="transmembrane region" description="Helical" evidence="10">
    <location>
        <begin position="122"/>
        <end position="142"/>
    </location>
</feature>
<evidence type="ECO:0000313" key="14">
    <source>
        <dbReference type="EMBL" id="PIS51835.1"/>
    </source>
</evidence>
<keyword evidence="3 10" id="KW-0812">Transmembrane</keyword>
<keyword evidence="5 10" id="KW-0472">Membrane</keyword>
<evidence type="ECO:0000256" key="7">
    <source>
        <dbReference type="ARBA" id="ARBA00023288"/>
    </source>
</evidence>
<evidence type="ECO:0000256" key="2">
    <source>
        <dbReference type="ARBA" id="ARBA00022679"/>
    </source>
</evidence>
<evidence type="ECO:0000256" key="3">
    <source>
        <dbReference type="ARBA" id="ARBA00022692"/>
    </source>
</evidence>
<keyword evidence="8 10" id="KW-0012">Acyltransferase</keyword>
<evidence type="ECO:0000313" key="15">
    <source>
        <dbReference type="Proteomes" id="UP000230249"/>
    </source>
</evidence>
<keyword evidence="15" id="KW-1185">Reference proteome</keyword>
<evidence type="ECO:0000256" key="10">
    <source>
        <dbReference type="RuleBase" id="RU079119"/>
    </source>
</evidence>
<reference evidence="14" key="2">
    <citation type="submission" date="2017-11" db="EMBL/GenBank/DDBJ databases">
        <title>Candida auris genome assembly and annotation.</title>
        <authorList>
            <person name="Munoz J.F."/>
            <person name="Gade L.G."/>
            <person name="Chow N.A."/>
            <person name="Litvintseva A.P."/>
            <person name="Loparev V.N."/>
            <person name="Cuomo C.A."/>
        </authorList>
    </citation>
    <scope>NUCLEOTIDE SEQUENCE</scope>
    <source>
        <strain evidence="14">B8441</strain>
    </source>
</reference>
<dbReference type="OMA" id="TMNCVGY"/>
<comment type="catalytic activity">
    <reaction evidence="9 10">
        <text>L-cysteinyl-[protein] + hexadecanoyl-CoA = S-hexadecanoyl-L-cysteinyl-[protein] + CoA</text>
        <dbReference type="Rhea" id="RHEA:36683"/>
        <dbReference type="Rhea" id="RHEA-COMP:10131"/>
        <dbReference type="Rhea" id="RHEA-COMP:11032"/>
        <dbReference type="ChEBI" id="CHEBI:29950"/>
        <dbReference type="ChEBI" id="CHEBI:57287"/>
        <dbReference type="ChEBI" id="CHEBI:57379"/>
        <dbReference type="ChEBI" id="CHEBI:74151"/>
        <dbReference type="EC" id="2.3.1.225"/>
    </reaction>
</comment>
<evidence type="ECO:0000256" key="8">
    <source>
        <dbReference type="ARBA" id="ARBA00023315"/>
    </source>
</evidence>
<evidence type="ECO:0000256" key="4">
    <source>
        <dbReference type="ARBA" id="ARBA00022989"/>
    </source>
</evidence>
<dbReference type="Proteomes" id="UP000230249">
    <property type="component" value="Unassembled WGS sequence"/>
</dbReference>
<gene>
    <name evidence="14" type="ORF">B9J08_003436</name>
    <name evidence="13" type="ORF">B9J08_01295</name>
</gene>
<reference evidence="14 15" key="1">
    <citation type="journal article" date="2017" name="Clin. Infect. Dis.">
        <title>Simultaneous emergence of multidrug-resistant Candida auris on 3 continents confirmed by whole-genome sequencing and epidemiological analyses.</title>
        <authorList>
            <person name="Lockhart S.R."/>
            <person name="Etienne K.A."/>
            <person name="Vallabhaneni S."/>
            <person name="Farooqi J."/>
            <person name="Chowdhary A."/>
            <person name="Govender N.P."/>
            <person name="Colombo A.L."/>
            <person name="Calvo B."/>
            <person name="Cuomo C.A."/>
            <person name="Desjardins C.A."/>
            <person name="Berkow E.L."/>
            <person name="Castanheira M."/>
            <person name="Magobo R.E."/>
            <person name="Jabeen K."/>
            <person name="Asghar R.J."/>
            <person name="Meis J.F."/>
            <person name="Jackson B."/>
            <person name="Chiller T."/>
            <person name="Litvintseva A.P."/>
        </authorList>
    </citation>
    <scope>NUCLEOTIDE SEQUENCE [LARGE SCALE GENOMIC DNA]</scope>
    <source>
        <strain evidence="14 15">B8441</strain>
    </source>
</reference>
<evidence type="ECO:0000256" key="6">
    <source>
        <dbReference type="ARBA" id="ARBA00023139"/>
    </source>
</evidence>
<comment type="domain">
    <text evidence="10">The DHHC domain is required for palmitoyltransferase activity.</text>
</comment>
<keyword evidence="2 10" id="KW-0808">Transferase</keyword>
<dbReference type="EC" id="2.3.1.225" evidence="10"/>
<dbReference type="VEuPathDB" id="FungiDB:QG37_01764"/>
<evidence type="ECO:0000256" key="1">
    <source>
        <dbReference type="ARBA" id="ARBA00004141"/>
    </source>
</evidence>
<dbReference type="VEuPathDB" id="FungiDB:B9J08_003436"/>
<dbReference type="Pfam" id="PF01529">
    <property type="entry name" value="DHHC"/>
    <property type="match status" value="1"/>
</dbReference>
<feature type="domain" description="Palmitoyltransferase DHHC" evidence="12">
    <location>
        <begin position="76"/>
        <end position="202"/>
    </location>
</feature>
<keyword evidence="6" id="KW-0564">Palmitate</keyword>
<reference evidence="13" key="4">
    <citation type="submission" date="2024-03" db="EMBL/GenBank/DDBJ databases">
        <title>Improved genome assembly of Candida auris strain B8441 and annotation of B11205.</title>
        <authorList>
            <person name="Cauldron N.C."/>
            <person name="Shea T."/>
            <person name="Cuomo C.A."/>
        </authorList>
    </citation>
    <scope>NUCLEOTIDE SEQUENCE</scope>
    <source>
        <strain evidence="13">B8441</strain>
    </source>
</reference>
<dbReference type="VEuPathDB" id="FungiDB:CJI97_003510"/>
<feature type="region of interest" description="Disordered" evidence="11">
    <location>
        <begin position="391"/>
        <end position="415"/>
    </location>
</feature>
<accession>A0A2H0ZMH1</accession>
<evidence type="ECO:0000256" key="11">
    <source>
        <dbReference type="SAM" id="MobiDB-lite"/>
    </source>
</evidence>
<dbReference type="VEuPathDB" id="FungiDB:CJJ09_000670"/>
<dbReference type="STRING" id="498019.A0A2H0ZMH1"/>
<dbReference type="VEuPathDB" id="FungiDB:CJJ07_004430"/>
<feature type="transmembrane region" description="Helical" evidence="10">
    <location>
        <begin position="163"/>
        <end position="185"/>
    </location>
</feature>
<dbReference type="PROSITE" id="PS50216">
    <property type="entry name" value="DHHC"/>
    <property type="match status" value="1"/>
</dbReference>
<protein>
    <recommendedName>
        <fullName evidence="10">Palmitoyltransferase</fullName>
        <ecNumber evidence="10">2.3.1.225</ecNumber>
    </recommendedName>
</protein>
<dbReference type="InterPro" id="IPR039859">
    <property type="entry name" value="PFA4/ZDH16/20/ERF2-like"/>
</dbReference>
<dbReference type="GO" id="GO:0019706">
    <property type="term" value="F:protein-cysteine S-palmitoyltransferase activity"/>
    <property type="evidence" value="ECO:0007669"/>
    <property type="project" value="UniProtKB-EC"/>
</dbReference>
<evidence type="ECO:0000256" key="5">
    <source>
        <dbReference type="ARBA" id="ARBA00023136"/>
    </source>
</evidence>
<sequence length="415" mass="47817">MWQFSSPWVGIVIPSLLISGIGLGSLFFIFRHHMSPESQLGYLGLMILVGISYLFAILTPPGSPPKNYKPQKNQWKVWCNKCNLYKPPRTHHCKQCKTCVLAMDHHCPWTNNCVGHGNLPHFMRFLIMVLVGTGYTLYELSLRAYEFYEDRDLPAYLIDRSELAAVIVLLLVDGFVFFAIVVLFLRCIINISSGKTQIEVWEMERIEGQFHTERLWYQIRKNYKTIHGSELPKLTSWNVGARYYQGDPLEDIQEENIPMENLNSDENDDQPPSLIPDNFTPDDIIFPYDLGFFSNFVTALGYPWNFILFWGKAPGNGYEFKTNDDDDQLNLPWPPDGGQVDFVPSEYTDEDLRALGDVSLIKKHLDPRSNMKRSEWVNDMGETLQDYGVDVDEEEQEELVVNSEVSSTDESNDRQ</sequence>
<proteinExistence type="inferred from homology"/>
<reference evidence="13 15" key="3">
    <citation type="journal article" date="2018" name="Nat. Commun.">
        <title>Genomic insights into multidrug-resistance, mating and virulence in Candida auris and related emerging species.</title>
        <authorList>
            <person name="Munoz J.F."/>
            <person name="Gade L."/>
            <person name="Chow N.A."/>
            <person name="Loparev V.N."/>
            <person name="Juieng P."/>
            <person name="Berkow E.L."/>
            <person name="Farrer R.A."/>
            <person name="Litvintseva A.P."/>
            <person name="Cuomo C.A."/>
        </authorList>
    </citation>
    <scope>GENOME REANNOTATION</scope>
    <source>
        <strain evidence="13 15">B8441</strain>
    </source>
</reference>
<comment type="caution">
    <text evidence="14">The sequence shown here is derived from an EMBL/GenBank/DDBJ whole genome shotgun (WGS) entry which is preliminary data.</text>
</comment>
<feature type="transmembrane region" description="Helical" evidence="10">
    <location>
        <begin position="6"/>
        <end position="28"/>
    </location>
</feature>
<keyword evidence="7" id="KW-0449">Lipoprotein</keyword>
<evidence type="ECO:0000313" key="13">
    <source>
        <dbReference type="EMBL" id="KAK8442943.1"/>
    </source>
</evidence>
<dbReference type="InterPro" id="IPR001594">
    <property type="entry name" value="Palmitoyltrfase_DHHC"/>
</dbReference>
<dbReference type="VEuPathDB" id="FungiDB:CJI96_0002032"/>
<keyword evidence="4 10" id="KW-1133">Transmembrane helix</keyword>
<feature type="transmembrane region" description="Helical" evidence="10">
    <location>
        <begin position="40"/>
        <end position="58"/>
    </location>
</feature>
<name>A0A2H0ZMH1_CANAR</name>
<organism evidence="14">
    <name type="scientific">Candidozyma auris</name>
    <name type="common">Yeast</name>
    <name type="synonym">Candida auris</name>
    <dbReference type="NCBI Taxonomy" id="498019"/>
    <lineage>
        <taxon>Eukaryota</taxon>
        <taxon>Fungi</taxon>
        <taxon>Dikarya</taxon>
        <taxon>Ascomycota</taxon>
        <taxon>Saccharomycotina</taxon>
        <taxon>Pichiomycetes</taxon>
        <taxon>Metschnikowiaceae</taxon>
        <taxon>Candidozyma</taxon>
    </lineage>
</organism>
<dbReference type="EMBL" id="PEKT02000007">
    <property type="protein sequence ID" value="PIS51835.1"/>
    <property type="molecule type" value="Genomic_DNA"/>
</dbReference>
<evidence type="ECO:0000259" key="12">
    <source>
        <dbReference type="Pfam" id="PF01529"/>
    </source>
</evidence>
<comment type="subcellular location">
    <subcellularLocation>
        <location evidence="1">Membrane</location>
        <topology evidence="1">Multi-pass membrane protein</topology>
    </subcellularLocation>
</comment>
<dbReference type="PANTHER" id="PTHR12246">
    <property type="entry name" value="PALMITOYLTRANSFERASE ZDHHC16"/>
    <property type="match status" value="1"/>
</dbReference>
<dbReference type="GO" id="GO:0016020">
    <property type="term" value="C:membrane"/>
    <property type="evidence" value="ECO:0007669"/>
    <property type="project" value="UniProtKB-SubCell"/>
</dbReference>